<reference evidence="7 8" key="1">
    <citation type="submission" date="2019-06" db="EMBL/GenBank/DDBJ databases">
        <title>Genome organization and adaptive potential of archetypical organophosphate degarding Sphingobium fuliginis ATCC 27551.</title>
        <authorList>
            <person name="Sarwar A."/>
            <person name="Parthasarathy S."/>
            <person name="Singh C."/>
            <person name="Siddavattam D."/>
        </authorList>
    </citation>
    <scope>NUCLEOTIDE SEQUENCE [LARGE SCALE GENOMIC DNA]</scope>
    <source>
        <strain evidence="7 8">ATCC 27551</strain>
    </source>
</reference>
<keyword evidence="3 5" id="KW-1133">Transmembrane helix</keyword>
<dbReference type="Proteomes" id="UP000311469">
    <property type="component" value="Chromosome cSF1"/>
</dbReference>
<feature type="transmembrane region" description="Helical" evidence="5">
    <location>
        <begin position="185"/>
        <end position="205"/>
    </location>
</feature>
<feature type="domain" description="Major facilitator superfamily (MFS) profile" evidence="6">
    <location>
        <begin position="31"/>
        <end position="428"/>
    </location>
</feature>
<feature type="transmembrane region" description="Helical" evidence="5">
    <location>
        <begin position="263"/>
        <end position="281"/>
    </location>
</feature>
<feature type="transmembrane region" description="Helical" evidence="5">
    <location>
        <begin position="66"/>
        <end position="89"/>
    </location>
</feature>
<gene>
    <name evidence="7" type="ORF">FIL70_04125</name>
</gene>
<dbReference type="SUPFAM" id="SSF103473">
    <property type="entry name" value="MFS general substrate transporter"/>
    <property type="match status" value="1"/>
</dbReference>
<dbReference type="GO" id="GO:0005886">
    <property type="term" value="C:plasma membrane"/>
    <property type="evidence" value="ECO:0007669"/>
    <property type="project" value="TreeGrafter"/>
</dbReference>
<feature type="transmembrane region" description="Helical" evidence="5">
    <location>
        <begin position="21"/>
        <end position="41"/>
    </location>
</feature>
<feature type="transmembrane region" description="Helical" evidence="5">
    <location>
        <begin position="357"/>
        <end position="378"/>
    </location>
</feature>
<dbReference type="InterPro" id="IPR005829">
    <property type="entry name" value="Sugar_transporter_CS"/>
</dbReference>
<feature type="transmembrane region" description="Helical" evidence="5">
    <location>
        <begin position="390"/>
        <end position="413"/>
    </location>
</feature>
<feature type="transmembrane region" description="Helical" evidence="5">
    <location>
        <begin position="121"/>
        <end position="144"/>
    </location>
</feature>
<dbReference type="PROSITE" id="PS50850">
    <property type="entry name" value="MFS"/>
    <property type="match status" value="1"/>
</dbReference>
<organism evidence="7 8">
    <name type="scientific">Sphingobium fuliginis ATCC 27551</name>
    <dbReference type="NCBI Taxonomy" id="1208342"/>
    <lineage>
        <taxon>Bacteria</taxon>
        <taxon>Pseudomonadati</taxon>
        <taxon>Pseudomonadota</taxon>
        <taxon>Alphaproteobacteria</taxon>
        <taxon>Sphingomonadales</taxon>
        <taxon>Sphingomonadaceae</taxon>
        <taxon>Sphingobium</taxon>
    </lineage>
</organism>
<dbReference type="KEGG" id="sufl:FIL70_04125"/>
<dbReference type="InterPro" id="IPR011701">
    <property type="entry name" value="MFS"/>
</dbReference>
<feature type="transmembrane region" description="Helical" evidence="5">
    <location>
        <begin position="96"/>
        <end position="115"/>
    </location>
</feature>
<evidence type="ECO:0000313" key="7">
    <source>
        <dbReference type="EMBL" id="QDC36553.1"/>
    </source>
</evidence>
<dbReference type="PROSITE" id="PS00217">
    <property type="entry name" value="SUGAR_TRANSPORT_2"/>
    <property type="match status" value="1"/>
</dbReference>
<protein>
    <submittedName>
        <fullName evidence="7">MFS transporter</fullName>
    </submittedName>
</protein>
<keyword evidence="4 5" id="KW-0472">Membrane</keyword>
<evidence type="ECO:0000259" key="6">
    <source>
        <dbReference type="PROSITE" id="PS50850"/>
    </source>
</evidence>
<name>A0A5B8CBI0_SPHSA</name>
<evidence type="ECO:0000256" key="3">
    <source>
        <dbReference type="ARBA" id="ARBA00022989"/>
    </source>
</evidence>
<evidence type="ECO:0000256" key="1">
    <source>
        <dbReference type="ARBA" id="ARBA00004141"/>
    </source>
</evidence>
<evidence type="ECO:0000256" key="5">
    <source>
        <dbReference type="SAM" id="Phobius"/>
    </source>
</evidence>
<proteinExistence type="predicted"/>
<accession>A0A5B8CBI0</accession>
<comment type="subcellular location">
    <subcellularLocation>
        <location evidence="1">Membrane</location>
        <topology evidence="1">Multi-pass membrane protein</topology>
    </subcellularLocation>
</comment>
<dbReference type="Pfam" id="PF07690">
    <property type="entry name" value="MFS_1"/>
    <property type="match status" value="1"/>
</dbReference>
<feature type="transmembrane region" description="Helical" evidence="5">
    <location>
        <begin position="156"/>
        <end position="179"/>
    </location>
</feature>
<dbReference type="GO" id="GO:0046943">
    <property type="term" value="F:carboxylic acid transmembrane transporter activity"/>
    <property type="evidence" value="ECO:0007669"/>
    <property type="project" value="TreeGrafter"/>
</dbReference>
<dbReference type="InterPro" id="IPR020846">
    <property type="entry name" value="MFS_dom"/>
</dbReference>
<dbReference type="RefSeq" id="WP_140041694.1">
    <property type="nucleotide sequence ID" value="NZ_CP041016.1"/>
</dbReference>
<keyword evidence="2 5" id="KW-0812">Transmembrane</keyword>
<dbReference type="EMBL" id="CP041016">
    <property type="protein sequence ID" value="QDC36553.1"/>
    <property type="molecule type" value="Genomic_DNA"/>
</dbReference>
<dbReference type="PANTHER" id="PTHR23508">
    <property type="entry name" value="CARBOXYLIC ACID TRANSPORTER PROTEIN HOMOLOG"/>
    <property type="match status" value="1"/>
</dbReference>
<dbReference type="InterPro" id="IPR036259">
    <property type="entry name" value="MFS_trans_sf"/>
</dbReference>
<evidence type="ECO:0000256" key="2">
    <source>
        <dbReference type="ARBA" id="ARBA00022692"/>
    </source>
</evidence>
<evidence type="ECO:0000313" key="8">
    <source>
        <dbReference type="Proteomes" id="UP000311469"/>
    </source>
</evidence>
<dbReference type="AlphaFoldDB" id="A0A5B8CBI0"/>
<dbReference type="Gene3D" id="1.20.1250.20">
    <property type="entry name" value="MFS general substrate transporter like domains"/>
    <property type="match status" value="1"/>
</dbReference>
<sequence length="428" mass="44402">MANEGSADLPKPDVAIGMLDGLPISGFQIALLVMTGMAVVFDGIDNQIIGLAAPSLISEWRISTNALGLIFGAGFAGMVLGTLIGAWIGDRFGRRSALLAGIIAFGAATFATGFTQSVTEIAVLRMIAGLGLGGVPGTAAALIAEYMPSKYRPAAVSFGIICVAIGGIIGGFAASVILPSLGWRWFFYIGGALPLCATVLFYWGLPESPSFLLSRPHRRSELLRILERVGHPDPQGAISRIPPETHVYAPIADLFSPNIRRDTLALCAALFFGLFLIYSMFNWAPTLLFSNGFALPQTHAGLTAFNIGGVIGSIATGFAMTRFGSRPVLALLGSMAALICIGLALSPLSPDYAKPLLFALFVFGLTGSSVQSTIYAVASNAFPTRLRARGIGLMAGAGRLGAVFSAIGGATLVDHGGSAFFGALAVVL</sequence>
<dbReference type="PANTHER" id="PTHR23508:SF10">
    <property type="entry name" value="CARBOXYLIC ACID TRANSPORTER PROTEIN HOMOLOG"/>
    <property type="match status" value="1"/>
</dbReference>
<feature type="transmembrane region" description="Helical" evidence="5">
    <location>
        <begin position="301"/>
        <end position="321"/>
    </location>
</feature>
<evidence type="ECO:0000256" key="4">
    <source>
        <dbReference type="ARBA" id="ARBA00023136"/>
    </source>
</evidence>
<feature type="transmembrane region" description="Helical" evidence="5">
    <location>
        <begin position="328"/>
        <end position="345"/>
    </location>
</feature>